<gene>
    <name evidence="2" type="primary">Aste57867_22863</name>
    <name evidence="1" type="ORF">As57867_022792</name>
    <name evidence="2" type="ORF">ASTE57867_22863</name>
</gene>
<evidence type="ECO:0000313" key="3">
    <source>
        <dbReference type="Proteomes" id="UP000332933"/>
    </source>
</evidence>
<reference evidence="1" key="2">
    <citation type="submission" date="2019-06" db="EMBL/GenBank/DDBJ databases">
        <title>Genomics analysis of Aphanomyces spp. identifies a new class of oomycete effector associated with host adaptation.</title>
        <authorList>
            <person name="Gaulin E."/>
        </authorList>
    </citation>
    <scope>NUCLEOTIDE SEQUENCE</scope>
    <source>
        <strain evidence="1">CBS 578.67</strain>
    </source>
</reference>
<organism evidence="2 3">
    <name type="scientific">Aphanomyces stellatus</name>
    <dbReference type="NCBI Taxonomy" id="120398"/>
    <lineage>
        <taxon>Eukaryota</taxon>
        <taxon>Sar</taxon>
        <taxon>Stramenopiles</taxon>
        <taxon>Oomycota</taxon>
        <taxon>Saprolegniomycetes</taxon>
        <taxon>Saprolegniales</taxon>
        <taxon>Verrucalvaceae</taxon>
        <taxon>Aphanomyces</taxon>
    </lineage>
</organism>
<reference evidence="2 3" key="1">
    <citation type="submission" date="2019-03" db="EMBL/GenBank/DDBJ databases">
        <authorList>
            <person name="Gaulin E."/>
            <person name="Dumas B."/>
        </authorList>
    </citation>
    <scope>NUCLEOTIDE SEQUENCE [LARGE SCALE GENOMIC DNA]</scope>
    <source>
        <strain evidence="2">CBS 568.67</strain>
    </source>
</reference>
<name>A0A485LQW7_9STRA</name>
<keyword evidence="3" id="KW-1185">Reference proteome</keyword>
<proteinExistence type="predicted"/>
<evidence type="ECO:0000313" key="2">
    <source>
        <dbReference type="EMBL" id="VFT99513.1"/>
    </source>
</evidence>
<dbReference type="EMBL" id="CAADRA010007241">
    <property type="protein sequence ID" value="VFT99513.1"/>
    <property type="molecule type" value="Genomic_DNA"/>
</dbReference>
<dbReference type="EMBL" id="VJMH01007215">
    <property type="protein sequence ID" value="KAF0685207.1"/>
    <property type="molecule type" value="Genomic_DNA"/>
</dbReference>
<dbReference type="OrthoDB" id="124677at2759"/>
<evidence type="ECO:0000313" key="1">
    <source>
        <dbReference type="EMBL" id="KAF0685207.1"/>
    </source>
</evidence>
<protein>
    <submittedName>
        <fullName evidence="2">Aste57867_22863 protein</fullName>
    </submittedName>
</protein>
<accession>A0A485LQW7</accession>
<sequence length="181" mass="20061">MFSREPFSGQDAKVSSCISLIKPRATQAIQLSTTDATTAVEMPTALQSTQMLVVVSPEDFPELEVVKPHFCDTMDVSFGLDEGLVQVFSSHRPLARTYVKVFVQTKASKKPTFYKDGYTDICGRFDYMAINDTALLLDVTKVALLLLHPQHGAVIRQISPPVTISTEADQRPAKLDWKARV</sequence>
<dbReference type="AlphaFoldDB" id="A0A485LQW7"/>
<dbReference type="Proteomes" id="UP000332933">
    <property type="component" value="Unassembled WGS sequence"/>
</dbReference>